<accession>A0ACB8RCF4</accession>
<evidence type="ECO:0000313" key="2">
    <source>
        <dbReference type="Proteomes" id="UP000814033"/>
    </source>
</evidence>
<name>A0ACB8RCF4_9AGAM</name>
<comment type="caution">
    <text evidence="1">The sequence shown here is derived from an EMBL/GenBank/DDBJ whole genome shotgun (WGS) entry which is preliminary data.</text>
</comment>
<dbReference type="Proteomes" id="UP000814033">
    <property type="component" value="Unassembled WGS sequence"/>
</dbReference>
<proteinExistence type="predicted"/>
<reference evidence="1" key="2">
    <citation type="journal article" date="2022" name="New Phytol.">
        <title>Evolutionary transition to the ectomycorrhizal habit in the genomes of a hyperdiverse lineage of mushroom-forming fungi.</title>
        <authorList>
            <person name="Looney B."/>
            <person name="Miyauchi S."/>
            <person name="Morin E."/>
            <person name="Drula E."/>
            <person name="Courty P.E."/>
            <person name="Kohler A."/>
            <person name="Kuo A."/>
            <person name="LaButti K."/>
            <person name="Pangilinan J."/>
            <person name="Lipzen A."/>
            <person name="Riley R."/>
            <person name="Andreopoulos W."/>
            <person name="He G."/>
            <person name="Johnson J."/>
            <person name="Nolan M."/>
            <person name="Tritt A."/>
            <person name="Barry K.W."/>
            <person name="Grigoriev I.V."/>
            <person name="Nagy L.G."/>
            <person name="Hibbett D."/>
            <person name="Henrissat B."/>
            <person name="Matheny P.B."/>
            <person name="Labbe J."/>
            <person name="Martin F.M."/>
        </authorList>
    </citation>
    <scope>NUCLEOTIDE SEQUENCE</scope>
    <source>
        <strain evidence="1">FP105234-sp</strain>
    </source>
</reference>
<evidence type="ECO:0000313" key="1">
    <source>
        <dbReference type="EMBL" id="KAI0041346.1"/>
    </source>
</evidence>
<reference evidence="1" key="1">
    <citation type="submission" date="2021-02" db="EMBL/GenBank/DDBJ databases">
        <authorList>
            <consortium name="DOE Joint Genome Institute"/>
            <person name="Ahrendt S."/>
            <person name="Looney B.P."/>
            <person name="Miyauchi S."/>
            <person name="Morin E."/>
            <person name="Drula E."/>
            <person name="Courty P.E."/>
            <person name="Chicoki N."/>
            <person name="Fauchery L."/>
            <person name="Kohler A."/>
            <person name="Kuo A."/>
            <person name="Labutti K."/>
            <person name="Pangilinan J."/>
            <person name="Lipzen A."/>
            <person name="Riley R."/>
            <person name="Andreopoulos W."/>
            <person name="He G."/>
            <person name="Johnson J."/>
            <person name="Barry K.W."/>
            <person name="Grigoriev I.V."/>
            <person name="Nagy L."/>
            <person name="Hibbett D."/>
            <person name="Henrissat B."/>
            <person name="Matheny P.B."/>
            <person name="Labbe J."/>
            <person name="Martin F."/>
        </authorList>
    </citation>
    <scope>NUCLEOTIDE SEQUENCE</scope>
    <source>
        <strain evidence="1">FP105234-sp</strain>
    </source>
</reference>
<gene>
    <name evidence="1" type="ORF">FA95DRAFT_708482</name>
</gene>
<keyword evidence="2" id="KW-1185">Reference proteome</keyword>
<sequence>MSFSPFLPSAPNTTPAVAASGRRAQRAPIYNPYDKFTAPEFDAWIGDITSALRRALGHETEEPEQDRPEVTSASASTERDASDPRDVAGTEAADTDEGSEEESFVVEDSFAHIASRRAKAKAKGKGRDPREGPGLGDGRRDQPIEILSDSGSQSDGSDEDEDEEVEESLNGDGRCATRNLTKKMMPKRTKKNLCSPHLVTDVSCRCLRLLIHGKVHAHTQRTSTPAVISQSSPRTV</sequence>
<organism evidence="1 2">
    <name type="scientific">Auriscalpium vulgare</name>
    <dbReference type="NCBI Taxonomy" id="40419"/>
    <lineage>
        <taxon>Eukaryota</taxon>
        <taxon>Fungi</taxon>
        <taxon>Dikarya</taxon>
        <taxon>Basidiomycota</taxon>
        <taxon>Agaricomycotina</taxon>
        <taxon>Agaricomycetes</taxon>
        <taxon>Russulales</taxon>
        <taxon>Auriscalpiaceae</taxon>
        <taxon>Auriscalpium</taxon>
    </lineage>
</organism>
<protein>
    <submittedName>
        <fullName evidence="1">Uncharacterized protein</fullName>
    </submittedName>
</protein>
<dbReference type="EMBL" id="MU276128">
    <property type="protein sequence ID" value="KAI0041346.1"/>
    <property type="molecule type" value="Genomic_DNA"/>
</dbReference>